<dbReference type="FunFam" id="3.40.50.720:FF:000084">
    <property type="entry name" value="Short-chain dehydrogenase reductase"/>
    <property type="match status" value="1"/>
</dbReference>
<dbReference type="GO" id="GO:0016616">
    <property type="term" value="F:oxidoreductase activity, acting on the CH-OH group of donors, NAD or NADP as acceptor"/>
    <property type="evidence" value="ECO:0007669"/>
    <property type="project" value="TreeGrafter"/>
</dbReference>
<organism evidence="3 4">
    <name type="scientific">Paracoccus litorisediminis</name>
    <dbReference type="NCBI Taxonomy" id="2006130"/>
    <lineage>
        <taxon>Bacteria</taxon>
        <taxon>Pseudomonadati</taxon>
        <taxon>Pseudomonadota</taxon>
        <taxon>Alphaproteobacteria</taxon>
        <taxon>Rhodobacterales</taxon>
        <taxon>Paracoccaceae</taxon>
        <taxon>Paracoccus</taxon>
    </lineage>
</organism>
<dbReference type="SUPFAM" id="SSF51735">
    <property type="entry name" value="NAD(P)-binding Rossmann-fold domains"/>
    <property type="match status" value="1"/>
</dbReference>
<dbReference type="OrthoDB" id="9780084at2"/>
<reference evidence="3 4" key="1">
    <citation type="submission" date="2019-11" db="EMBL/GenBank/DDBJ databases">
        <authorList>
            <person name="Dong K."/>
        </authorList>
    </citation>
    <scope>NUCLEOTIDE SEQUENCE [LARGE SCALE GENOMIC DNA]</scope>
    <source>
        <strain evidence="3 4">NBRC 112902</strain>
    </source>
</reference>
<dbReference type="PRINTS" id="PR00081">
    <property type="entry name" value="GDHRDH"/>
</dbReference>
<evidence type="ECO:0000256" key="1">
    <source>
        <dbReference type="ARBA" id="ARBA00006484"/>
    </source>
</evidence>
<dbReference type="AlphaFoldDB" id="A0A844HPL3"/>
<dbReference type="InterPro" id="IPR020904">
    <property type="entry name" value="Sc_DH/Rdtase_CS"/>
</dbReference>
<keyword evidence="2" id="KW-0560">Oxidoreductase</keyword>
<dbReference type="EMBL" id="WMIG01000012">
    <property type="protein sequence ID" value="MTH60998.1"/>
    <property type="molecule type" value="Genomic_DNA"/>
</dbReference>
<dbReference type="PANTHER" id="PTHR42760">
    <property type="entry name" value="SHORT-CHAIN DEHYDROGENASES/REDUCTASES FAMILY MEMBER"/>
    <property type="match status" value="1"/>
</dbReference>
<sequence length="234" mass="24534">MTANDKRVAVVTGGASGIGRAICERLLADGCRVIVLDRNQPEVGEWLQLDLTDAAQIAAAGERLAAMTARVDVLVNNAGVLIEAPLPEQTLAALDLMLAVNLRAPFLVTQAVLPLMERGARIVNIASELGYLGRQNLSAYAATKGGALTMTRSWARELAPRGILVNAVAPGPVETPLLAFDQMTPEQQAVETANPLGRIGQPREIAAVAAFLASPEVSFITGQCYSVDGGAAMH</sequence>
<comment type="caution">
    <text evidence="3">The sequence shown here is derived from an EMBL/GenBank/DDBJ whole genome shotgun (WGS) entry which is preliminary data.</text>
</comment>
<dbReference type="PANTHER" id="PTHR42760:SF133">
    <property type="entry name" value="3-OXOACYL-[ACYL-CARRIER-PROTEIN] REDUCTASE"/>
    <property type="match status" value="1"/>
</dbReference>
<dbReference type="CDD" id="cd05233">
    <property type="entry name" value="SDR_c"/>
    <property type="match status" value="1"/>
</dbReference>
<dbReference type="InterPro" id="IPR036291">
    <property type="entry name" value="NAD(P)-bd_dom_sf"/>
</dbReference>
<accession>A0A844HPL3</accession>
<dbReference type="RefSeq" id="WP_155040937.1">
    <property type="nucleotide sequence ID" value="NZ_JBHGCD010000021.1"/>
</dbReference>
<gene>
    <name evidence="3" type="ORF">GL300_17440</name>
</gene>
<keyword evidence="4" id="KW-1185">Reference proteome</keyword>
<comment type="similarity">
    <text evidence="1">Belongs to the short-chain dehydrogenases/reductases (SDR) family.</text>
</comment>
<evidence type="ECO:0000313" key="3">
    <source>
        <dbReference type="EMBL" id="MTH60998.1"/>
    </source>
</evidence>
<dbReference type="Gene3D" id="3.40.50.720">
    <property type="entry name" value="NAD(P)-binding Rossmann-like Domain"/>
    <property type="match status" value="1"/>
</dbReference>
<evidence type="ECO:0000313" key="4">
    <source>
        <dbReference type="Proteomes" id="UP000449846"/>
    </source>
</evidence>
<dbReference type="PROSITE" id="PS00061">
    <property type="entry name" value="ADH_SHORT"/>
    <property type="match status" value="1"/>
</dbReference>
<dbReference type="PRINTS" id="PR00080">
    <property type="entry name" value="SDRFAMILY"/>
</dbReference>
<dbReference type="Proteomes" id="UP000449846">
    <property type="component" value="Unassembled WGS sequence"/>
</dbReference>
<protein>
    <submittedName>
        <fullName evidence="3">SDR family oxidoreductase</fullName>
    </submittedName>
</protein>
<name>A0A844HPL3_9RHOB</name>
<evidence type="ECO:0000256" key="2">
    <source>
        <dbReference type="ARBA" id="ARBA00023002"/>
    </source>
</evidence>
<dbReference type="InterPro" id="IPR002347">
    <property type="entry name" value="SDR_fam"/>
</dbReference>
<dbReference type="Pfam" id="PF13561">
    <property type="entry name" value="adh_short_C2"/>
    <property type="match status" value="1"/>
</dbReference>
<proteinExistence type="inferred from homology"/>